<name>A0ABY4FRY7_9MICO</name>
<proteinExistence type="predicted"/>
<feature type="chain" id="PRO_5046957926" evidence="1">
    <location>
        <begin position="35"/>
        <end position="400"/>
    </location>
</feature>
<sequence>MHFQATPAARRPVALRALALIGGALMLAGCTSGASEAPPSDLTQLELHPVGDPGRWFDNGYADGVVATYATANTVCGIADDLVIEMQAGPNNGSRVLARPLAGGDVRWEADDARCTPGAILDGSALIARSWTSEPDWQIVDAATGETTSDLALENERSSVKLVAQIEDLLVLSNAEGALSGFRGGAPVWTTMVPANATITPLDDGHLGVLDGLDDRLVIVDGSSGDTVLEQDVERADGITWASDGYVERINQSDPEYAFFDVSGTEVDRTVGSSQYRFVPSPESGITFPVADHVAAGGVVGVSADGIPSLYQDQRQRDFTPEGSIELPDSIIALRGISADGALLLFRTDADGLIFVDGTGAEVFTWPIASGELRIEAGLLVVESGPTTQVLLPAGISPVA</sequence>
<evidence type="ECO:0000313" key="3">
    <source>
        <dbReference type="Proteomes" id="UP000831775"/>
    </source>
</evidence>
<dbReference type="Proteomes" id="UP000831775">
    <property type="component" value="Chromosome"/>
</dbReference>
<keyword evidence="3" id="KW-1185">Reference proteome</keyword>
<keyword evidence="1" id="KW-0732">Signal</keyword>
<evidence type="ECO:0000256" key="1">
    <source>
        <dbReference type="SAM" id="SignalP"/>
    </source>
</evidence>
<feature type="signal peptide" evidence="1">
    <location>
        <begin position="1"/>
        <end position="34"/>
    </location>
</feature>
<accession>A0ABY4FRY7</accession>
<evidence type="ECO:0000313" key="2">
    <source>
        <dbReference type="EMBL" id="UOQ59022.1"/>
    </source>
</evidence>
<organism evidence="2 3">
    <name type="scientific">Leucobacter rhizosphaerae</name>
    <dbReference type="NCBI Taxonomy" id="2932245"/>
    <lineage>
        <taxon>Bacteria</taxon>
        <taxon>Bacillati</taxon>
        <taxon>Actinomycetota</taxon>
        <taxon>Actinomycetes</taxon>
        <taxon>Micrococcales</taxon>
        <taxon>Microbacteriaceae</taxon>
        <taxon>Leucobacter</taxon>
    </lineage>
</organism>
<reference evidence="2 3" key="1">
    <citation type="submission" date="2022-04" db="EMBL/GenBank/DDBJ databases">
        <title>Leucobacter sp. isolated from rhizosphere of onion.</title>
        <authorList>
            <person name="Won M."/>
            <person name="Lee C.-M."/>
            <person name="Woen H.-Y."/>
            <person name="Kwon S.-W."/>
        </authorList>
    </citation>
    <scope>NUCLEOTIDE SEQUENCE [LARGE SCALE GENOMIC DNA]</scope>
    <source>
        <strain evidence="2 3">H25R-14</strain>
    </source>
</reference>
<dbReference type="RefSeq" id="WP_244683830.1">
    <property type="nucleotide sequence ID" value="NZ_CP095043.1"/>
</dbReference>
<protein>
    <submittedName>
        <fullName evidence="2">Uncharacterized protein</fullName>
    </submittedName>
</protein>
<dbReference type="EMBL" id="CP095043">
    <property type="protein sequence ID" value="UOQ59022.1"/>
    <property type="molecule type" value="Genomic_DNA"/>
</dbReference>
<gene>
    <name evidence="2" type="ORF">MUN76_08065</name>
</gene>